<organism evidence="2 3">
    <name type="scientific">Demequina capsici</name>
    <dbReference type="NCBI Taxonomy" id="3075620"/>
    <lineage>
        <taxon>Bacteria</taxon>
        <taxon>Bacillati</taxon>
        <taxon>Actinomycetota</taxon>
        <taxon>Actinomycetes</taxon>
        <taxon>Micrococcales</taxon>
        <taxon>Demequinaceae</taxon>
        <taxon>Demequina</taxon>
    </lineage>
</organism>
<dbReference type="Proteomes" id="UP001304125">
    <property type="component" value="Chromosome"/>
</dbReference>
<dbReference type="InterPro" id="IPR007235">
    <property type="entry name" value="Glyco_trans_28_C"/>
</dbReference>
<dbReference type="Gene3D" id="3.40.50.2000">
    <property type="entry name" value="Glycogen Phosphorylase B"/>
    <property type="match status" value="1"/>
</dbReference>
<sequence length="316" mass="34202">MASFESIQATVGKRLWVASSGGHLVQALEIARMIGDPADSIWLSNDVPQARSLLEGRRAYFHPYVAPRDVRGALSAARLALRIRRRHGVTQVVSTGAAIAGFAVPALALRGVDAIFVDSLTRVTSRSLTAKMVGAVPTVKRLTQSPELASRGWRFDGDVLGSEEEREADARVPEDKGLRIFVTLGTIRPYQFGRAVDAVLRLARGDDEIVWQLGCTDRDGLPGRVAREMPASEVARLIDWADVVVCHAGVGTILDVTRGGKKPVVVARDPEFGEHVDSHQLDLTRSLVRRSRVVQLDLGEPDRSVLLAAVGAAHGF</sequence>
<dbReference type="AlphaFoldDB" id="A0AA96J7Z9"/>
<dbReference type="GO" id="GO:0016758">
    <property type="term" value="F:hexosyltransferase activity"/>
    <property type="evidence" value="ECO:0007669"/>
    <property type="project" value="InterPro"/>
</dbReference>
<protein>
    <submittedName>
        <fullName evidence="2">Glycosyltransferase</fullName>
    </submittedName>
</protein>
<evidence type="ECO:0000313" key="2">
    <source>
        <dbReference type="EMBL" id="WNM24900.1"/>
    </source>
</evidence>
<dbReference type="EMBL" id="CP134879">
    <property type="protein sequence ID" value="WNM24900.1"/>
    <property type="molecule type" value="Genomic_DNA"/>
</dbReference>
<dbReference type="SUPFAM" id="SSF53756">
    <property type="entry name" value="UDP-Glycosyltransferase/glycogen phosphorylase"/>
    <property type="match status" value="1"/>
</dbReference>
<dbReference type="RefSeq" id="WP_313499356.1">
    <property type="nucleotide sequence ID" value="NZ_CP134879.1"/>
</dbReference>
<reference evidence="2 3" key="1">
    <citation type="submission" date="2023-09" db="EMBL/GenBank/DDBJ databases">
        <title>Demequina sp. a novel bacteria isolated from Capsicum annuum.</title>
        <authorList>
            <person name="Humaira Z."/>
            <person name="Lee J."/>
            <person name="Cho D."/>
        </authorList>
    </citation>
    <scope>NUCLEOTIDE SEQUENCE [LARGE SCALE GENOMIC DNA]</scope>
    <source>
        <strain evidence="2 3">OYTSA14</strain>
    </source>
</reference>
<proteinExistence type="predicted"/>
<gene>
    <name evidence="2" type="ORF">RN606_01750</name>
</gene>
<evidence type="ECO:0000313" key="3">
    <source>
        <dbReference type="Proteomes" id="UP001304125"/>
    </source>
</evidence>
<keyword evidence="3" id="KW-1185">Reference proteome</keyword>
<feature type="domain" description="Glycosyl transferase family 28 C-terminal" evidence="1">
    <location>
        <begin position="233"/>
        <end position="287"/>
    </location>
</feature>
<name>A0AA96J7Z9_9MICO</name>
<accession>A0AA96J7Z9</accession>
<dbReference type="Pfam" id="PF04101">
    <property type="entry name" value="Glyco_tran_28_C"/>
    <property type="match status" value="1"/>
</dbReference>
<evidence type="ECO:0000259" key="1">
    <source>
        <dbReference type="Pfam" id="PF04101"/>
    </source>
</evidence>